<dbReference type="PANTHER" id="PTHR47843:SF2">
    <property type="entry name" value="BTB DOMAIN-CONTAINING PROTEIN"/>
    <property type="match status" value="1"/>
</dbReference>
<name>A0A2T3AQY4_AMORE</name>
<dbReference type="SUPFAM" id="SSF54695">
    <property type="entry name" value="POZ domain"/>
    <property type="match status" value="1"/>
</dbReference>
<sequence length="155" mass="17981">MTQQPFLWDYQTLAHREIALQGTRPLMTLEQSETSDHVSLGEYITSSNIVKVYVGPERQLLYIHEQLLSDCVPYFRTALENNPQPGREKELELPEEDPAAFKYVVEWASPEVDLVIITLAVYQTQVHKVQVYYFISVSVYPNACSRYSMAPFLYR</sequence>
<dbReference type="STRING" id="857342.A0A2T3AQY4"/>
<dbReference type="RefSeq" id="XP_024717071.1">
    <property type="nucleotide sequence ID" value="XM_024863958.1"/>
</dbReference>
<evidence type="ECO:0000259" key="1">
    <source>
        <dbReference type="PROSITE" id="PS50097"/>
    </source>
</evidence>
<dbReference type="Gene3D" id="3.30.710.10">
    <property type="entry name" value="Potassium Channel Kv1.1, Chain A"/>
    <property type="match status" value="1"/>
</dbReference>
<dbReference type="OrthoDB" id="194443at2759"/>
<dbReference type="Proteomes" id="UP000241818">
    <property type="component" value="Unassembled WGS sequence"/>
</dbReference>
<dbReference type="GeneID" id="36572039"/>
<gene>
    <name evidence="2" type="ORF">M430DRAFT_188116</name>
</gene>
<protein>
    <recommendedName>
        <fullName evidence="1">BTB domain-containing protein</fullName>
    </recommendedName>
</protein>
<dbReference type="PROSITE" id="PS50097">
    <property type="entry name" value="BTB"/>
    <property type="match status" value="1"/>
</dbReference>
<dbReference type="InterPro" id="IPR000210">
    <property type="entry name" value="BTB/POZ_dom"/>
</dbReference>
<dbReference type="InParanoid" id="A0A2T3AQY4"/>
<dbReference type="EMBL" id="KZ679018">
    <property type="protein sequence ID" value="PSS08673.1"/>
    <property type="molecule type" value="Genomic_DNA"/>
</dbReference>
<accession>A0A2T3AQY4</accession>
<dbReference type="AlphaFoldDB" id="A0A2T3AQY4"/>
<dbReference type="InterPro" id="IPR011333">
    <property type="entry name" value="SKP1/BTB/POZ_sf"/>
</dbReference>
<proteinExistence type="predicted"/>
<feature type="domain" description="BTB" evidence="1">
    <location>
        <begin position="48"/>
        <end position="107"/>
    </location>
</feature>
<organism evidence="2 3">
    <name type="scientific">Amorphotheca resinae ATCC 22711</name>
    <dbReference type="NCBI Taxonomy" id="857342"/>
    <lineage>
        <taxon>Eukaryota</taxon>
        <taxon>Fungi</taxon>
        <taxon>Dikarya</taxon>
        <taxon>Ascomycota</taxon>
        <taxon>Pezizomycotina</taxon>
        <taxon>Leotiomycetes</taxon>
        <taxon>Helotiales</taxon>
        <taxon>Amorphothecaceae</taxon>
        <taxon>Amorphotheca</taxon>
    </lineage>
</organism>
<reference evidence="2 3" key="1">
    <citation type="journal article" date="2018" name="New Phytol.">
        <title>Comparative genomics and transcriptomics depict ericoid mycorrhizal fungi as versatile saprotrophs and plant mutualists.</title>
        <authorList>
            <person name="Martino E."/>
            <person name="Morin E."/>
            <person name="Grelet G.A."/>
            <person name="Kuo A."/>
            <person name="Kohler A."/>
            <person name="Daghino S."/>
            <person name="Barry K.W."/>
            <person name="Cichocki N."/>
            <person name="Clum A."/>
            <person name="Dockter R.B."/>
            <person name="Hainaut M."/>
            <person name="Kuo R.C."/>
            <person name="LaButti K."/>
            <person name="Lindahl B.D."/>
            <person name="Lindquist E.A."/>
            <person name="Lipzen A."/>
            <person name="Khouja H.R."/>
            <person name="Magnuson J."/>
            <person name="Murat C."/>
            <person name="Ohm R.A."/>
            <person name="Singer S.W."/>
            <person name="Spatafora J.W."/>
            <person name="Wang M."/>
            <person name="Veneault-Fourrey C."/>
            <person name="Henrissat B."/>
            <person name="Grigoriev I.V."/>
            <person name="Martin F.M."/>
            <person name="Perotto S."/>
        </authorList>
    </citation>
    <scope>NUCLEOTIDE SEQUENCE [LARGE SCALE GENOMIC DNA]</scope>
    <source>
        <strain evidence="2 3">ATCC 22711</strain>
    </source>
</reference>
<keyword evidence="3" id="KW-1185">Reference proteome</keyword>
<evidence type="ECO:0000313" key="2">
    <source>
        <dbReference type="EMBL" id="PSS08673.1"/>
    </source>
</evidence>
<evidence type="ECO:0000313" key="3">
    <source>
        <dbReference type="Proteomes" id="UP000241818"/>
    </source>
</evidence>
<dbReference type="PANTHER" id="PTHR47843">
    <property type="entry name" value="BTB DOMAIN-CONTAINING PROTEIN-RELATED"/>
    <property type="match status" value="1"/>
</dbReference>